<organism evidence="1 2">
    <name type="scientific">Eretmocerus hayati</name>
    <dbReference type="NCBI Taxonomy" id="131215"/>
    <lineage>
        <taxon>Eukaryota</taxon>
        <taxon>Metazoa</taxon>
        <taxon>Ecdysozoa</taxon>
        <taxon>Arthropoda</taxon>
        <taxon>Hexapoda</taxon>
        <taxon>Insecta</taxon>
        <taxon>Pterygota</taxon>
        <taxon>Neoptera</taxon>
        <taxon>Endopterygota</taxon>
        <taxon>Hymenoptera</taxon>
        <taxon>Apocrita</taxon>
        <taxon>Proctotrupomorpha</taxon>
        <taxon>Chalcidoidea</taxon>
        <taxon>Aphelinidae</taxon>
        <taxon>Aphelininae</taxon>
        <taxon>Eretmocerus</taxon>
    </lineage>
</organism>
<dbReference type="Proteomes" id="UP001239111">
    <property type="component" value="Chromosome 3"/>
</dbReference>
<evidence type="ECO:0000313" key="1">
    <source>
        <dbReference type="EMBL" id="KAJ8671447.1"/>
    </source>
</evidence>
<gene>
    <name evidence="1" type="ORF">QAD02_002706</name>
</gene>
<protein>
    <submittedName>
        <fullName evidence="1">Uncharacterized protein</fullName>
    </submittedName>
</protein>
<name>A0ACC2NK29_9HYME</name>
<dbReference type="EMBL" id="CM056743">
    <property type="protein sequence ID" value="KAJ8671447.1"/>
    <property type="molecule type" value="Genomic_DNA"/>
</dbReference>
<sequence>MFEETKTEEKISLLIRLLIHLKILKIQIHIKVRTNELVGMNMQRKKFRAKRKRCSLLQKHLYGGKTILVQKGGMMQKTKSLIQAITKAAIAKARTKNSFDDSSIQNTVEEVGVKFINDLNESESKLIGKIGEVMDLSISSSEIDLISKASDLEHEMNQISEELGRFSIDIRRLYATTIDQGESIKNHERKCKRNELESRNNREKLKGMEIDYLLTKDTISNFARILRQHNESSGENFKAVDEKLNRMSTIEKHFKEQHEKSLEQFHQTKKDVVEMKFWLEKQVKYFQDNIDQRIIPLINTIGAKYDSIEDRINRDFGVIDLKYYHLESLIEDMIERLQRVQGDAGETKINLEAKDENLISNLGQLSAQLNDMRYMLDTANEILHDQPHRLKELEDRMKNADMDVMKKTEILLKNLKEKL</sequence>
<keyword evidence="2" id="KW-1185">Reference proteome</keyword>
<comment type="caution">
    <text evidence="1">The sequence shown here is derived from an EMBL/GenBank/DDBJ whole genome shotgun (WGS) entry which is preliminary data.</text>
</comment>
<proteinExistence type="predicted"/>
<evidence type="ECO:0000313" key="2">
    <source>
        <dbReference type="Proteomes" id="UP001239111"/>
    </source>
</evidence>
<reference evidence="1" key="1">
    <citation type="submission" date="2023-04" db="EMBL/GenBank/DDBJ databases">
        <title>A chromosome-level genome assembly of the parasitoid wasp Eretmocerus hayati.</title>
        <authorList>
            <person name="Zhong Y."/>
            <person name="Liu S."/>
            <person name="Liu Y."/>
        </authorList>
    </citation>
    <scope>NUCLEOTIDE SEQUENCE</scope>
    <source>
        <strain evidence="1">ZJU_SS_LIU_2023</strain>
    </source>
</reference>
<accession>A0ACC2NK29</accession>